<protein>
    <recommendedName>
        <fullName evidence="4">SnoaL-like domain-containing protein</fullName>
    </recommendedName>
</protein>
<evidence type="ECO:0000256" key="1">
    <source>
        <dbReference type="SAM" id="MobiDB-lite"/>
    </source>
</evidence>
<evidence type="ECO:0008006" key="4">
    <source>
        <dbReference type="Google" id="ProtNLM"/>
    </source>
</evidence>
<dbReference type="InterPro" id="IPR032710">
    <property type="entry name" value="NTF2-like_dom_sf"/>
</dbReference>
<dbReference type="PANTHER" id="PTHR33698">
    <property type="entry name" value="NUCLEAR TRANSPORT FACTOR 2 (NTF2)-LIKE PROTEIN"/>
    <property type="match status" value="1"/>
</dbReference>
<feature type="compositionally biased region" description="Polar residues" evidence="1">
    <location>
        <begin position="71"/>
        <end position="80"/>
    </location>
</feature>
<evidence type="ECO:0000313" key="3">
    <source>
        <dbReference type="Proteomes" id="UP001327560"/>
    </source>
</evidence>
<gene>
    <name evidence="2" type="ORF">Cni_G18738</name>
</gene>
<dbReference type="EMBL" id="CP136895">
    <property type="protein sequence ID" value="WOL09984.1"/>
    <property type="molecule type" value="Genomic_DNA"/>
</dbReference>
<feature type="region of interest" description="Disordered" evidence="1">
    <location>
        <begin position="132"/>
        <end position="158"/>
    </location>
</feature>
<name>A0AAQ3KJL8_9LILI</name>
<feature type="compositionally biased region" description="Basic and acidic residues" evidence="1">
    <location>
        <begin position="57"/>
        <end position="66"/>
    </location>
</feature>
<accession>A0AAQ3KJL8</accession>
<reference evidence="2 3" key="1">
    <citation type="submission" date="2023-10" db="EMBL/GenBank/DDBJ databases">
        <title>Chromosome-scale genome assembly provides insights into flower coloration mechanisms of Canna indica.</title>
        <authorList>
            <person name="Li C."/>
        </authorList>
    </citation>
    <scope>NUCLEOTIDE SEQUENCE [LARGE SCALE GENOMIC DNA]</scope>
    <source>
        <tissue evidence="2">Flower</tissue>
    </source>
</reference>
<proteinExistence type="predicted"/>
<dbReference type="PANTHER" id="PTHR33698:SF1">
    <property type="entry name" value="NUCLEAR TRANSPORT FACTOR 2 (NTF2) FAMILY PROTEIN"/>
    <property type="match status" value="1"/>
</dbReference>
<feature type="region of interest" description="Disordered" evidence="1">
    <location>
        <begin position="49"/>
        <end position="81"/>
    </location>
</feature>
<dbReference type="Gene3D" id="3.10.450.50">
    <property type="match status" value="1"/>
</dbReference>
<evidence type="ECO:0000313" key="2">
    <source>
        <dbReference type="EMBL" id="WOL09984.1"/>
    </source>
</evidence>
<dbReference type="Proteomes" id="UP001327560">
    <property type="component" value="Chromosome 6"/>
</dbReference>
<organism evidence="2 3">
    <name type="scientific">Canna indica</name>
    <name type="common">Indian-shot</name>
    <dbReference type="NCBI Taxonomy" id="4628"/>
    <lineage>
        <taxon>Eukaryota</taxon>
        <taxon>Viridiplantae</taxon>
        <taxon>Streptophyta</taxon>
        <taxon>Embryophyta</taxon>
        <taxon>Tracheophyta</taxon>
        <taxon>Spermatophyta</taxon>
        <taxon>Magnoliopsida</taxon>
        <taxon>Liliopsida</taxon>
        <taxon>Zingiberales</taxon>
        <taxon>Cannaceae</taxon>
        <taxon>Canna</taxon>
    </lineage>
</organism>
<sequence length="306" mass="34293">MVKVEDKFIHDSSYRTLAYIHLPTCFFPLNACEDAGGALEDDAADVTTVKTTSSKGQRPDLLKEESEPTAEDQQLGSDQPATELLREPTDANGAVQDEKPSCASIATSPKSIHRYGQRKTSTFHRTRRQLPWKPPFCARKPSPLGEDQKQGDVTPLPPQSDLVQKFYSSINKKDLSRLEKLLSKDCVIDDMVYPKPLNGKRIRQFFENLTRAMGKHVRFVIDGVYEGKGLATAVIWHLEWDNHFIPFTKGCSFFDCSADGELLLIKEARVFMELPLKPGDLMIVGSTMGDVRVECLLHAMGPPHYP</sequence>
<keyword evidence="3" id="KW-1185">Reference proteome</keyword>
<dbReference type="SUPFAM" id="SSF54427">
    <property type="entry name" value="NTF2-like"/>
    <property type="match status" value="1"/>
</dbReference>
<dbReference type="AlphaFoldDB" id="A0AAQ3KJL8"/>